<dbReference type="PROSITE" id="PS51387">
    <property type="entry name" value="FAD_PCMH"/>
    <property type="match status" value="1"/>
</dbReference>
<reference evidence="9" key="1">
    <citation type="journal article" date="2017" name="Genome Biol.">
        <title>Comparative genomics reveals high biological diversity and specific adaptations in the industrially and medically important fungal genus Aspergillus.</title>
        <authorList>
            <person name="de Vries R.P."/>
            <person name="Riley R."/>
            <person name="Wiebenga A."/>
            <person name="Aguilar-Osorio G."/>
            <person name="Amillis S."/>
            <person name="Uchima C.A."/>
            <person name="Anderluh G."/>
            <person name="Asadollahi M."/>
            <person name="Askin M."/>
            <person name="Barry K."/>
            <person name="Battaglia E."/>
            <person name="Bayram O."/>
            <person name="Benocci T."/>
            <person name="Braus-Stromeyer S.A."/>
            <person name="Caldana C."/>
            <person name="Canovas D."/>
            <person name="Cerqueira G.C."/>
            <person name="Chen F."/>
            <person name="Chen W."/>
            <person name="Choi C."/>
            <person name="Clum A."/>
            <person name="Dos Santos R.A."/>
            <person name="Damasio A.R."/>
            <person name="Diallinas G."/>
            <person name="Emri T."/>
            <person name="Fekete E."/>
            <person name="Flipphi M."/>
            <person name="Freyberg S."/>
            <person name="Gallo A."/>
            <person name="Gournas C."/>
            <person name="Habgood R."/>
            <person name="Hainaut M."/>
            <person name="Harispe M.L."/>
            <person name="Henrissat B."/>
            <person name="Hilden K.S."/>
            <person name="Hope R."/>
            <person name="Hossain A."/>
            <person name="Karabika E."/>
            <person name="Karaffa L."/>
            <person name="Karanyi Z."/>
            <person name="Krasevec N."/>
            <person name="Kuo A."/>
            <person name="Kusch H."/>
            <person name="LaButti K."/>
            <person name="Lagendijk E.L."/>
            <person name="Lapidus A."/>
            <person name="Levasseur A."/>
            <person name="Lindquist E."/>
            <person name="Lipzen A."/>
            <person name="Logrieco A.F."/>
            <person name="MacCabe A."/>
            <person name="Maekelae M.R."/>
            <person name="Malavazi I."/>
            <person name="Melin P."/>
            <person name="Meyer V."/>
            <person name="Mielnichuk N."/>
            <person name="Miskei M."/>
            <person name="Molnar A.P."/>
            <person name="Mule G."/>
            <person name="Ngan C.Y."/>
            <person name="Orejas M."/>
            <person name="Orosz E."/>
            <person name="Ouedraogo J.P."/>
            <person name="Overkamp K.M."/>
            <person name="Park H.-S."/>
            <person name="Perrone G."/>
            <person name="Piumi F."/>
            <person name="Punt P.J."/>
            <person name="Ram A.F."/>
            <person name="Ramon A."/>
            <person name="Rauscher S."/>
            <person name="Record E."/>
            <person name="Riano-Pachon D.M."/>
            <person name="Robert V."/>
            <person name="Roehrig J."/>
            <person name="Ruller R."/>
            <person name="Salamov A."/>
            <person name="Salih N.S."/>
            <person name="Samson R.A."/>
            <person name="Sandor E."/>
            <person name="Sanguinetti M."/>
            <person name="Schuetze T."/>
            <person name="Sepcic K."/>
            <person name="Shelest E."/>
            <person name="Sherlock G."/>
            <person name="Sophianopoulou V."/>
            <person name="Squina F.M."/>
            <person name="Sun H."/>
            <person name="Susca A."/>
            <person name="Todd R.B."/>
            <person name="Tsang A."/>
            <person name="Unkles S.E."/>
            <person name="van de Wiele N."/>
            <person name="van Rossen-Uffink D."/>
            <person name="Oliveira J.V."/>
            <person name="Vesth T.C."/>
            <person name="Visser J."/>
            <person name="Yu J.-H."/>
            <person name="Zhou M."/>
            <person name="Andersen M.R."/>
            <person name="Archer D.B."/>
            <person name="Baker S.E."/>
            <person name="Benoit I."/>
            <person name="Brakhage A.A."/>
            <person name="Braus G.H."/>
            <person name="Fischer R."/>
            <person name="Frisvad J.C."/>
            <person name="Goldman G.H."/>
            <person name="Houbraken J."/>
            <person name="Oakley B."/>
            <person name="Pocsi I."/>
            <person name="Scazzocchio C."/>
            <person name="Seiboth B."/>
            <person name="vanKuyk P.A."/>
            <person name="Wortman J."/>
            <person name="Dyer P.S."/>
            <person name="Grigoriev I.V."/>
        </authorList>
    </citation>
    <scope>NUCLEOTIDE SEQUENCE [LARGE SCALE GENOMIC DNA]</scope>
    <source>
        <strain evidence="9">ITEM 5010</strain>
    </source>
</reference>
<evidence type="ECO:0000256" key="3">
    <source>
        <dbReference type="ARBA" id="ARBA00022630"/>
    </source>
</evidence>
<evidence type="ECO:0000256" key="2">
    <source>
        <dbReference type="ARBA" id="ARBA00005466"/>
    </source>
</evidence>
<evidence type="ECO:0000256" key="5">
    <source>
        <dbReference type="ARBA" id="ARBA00023002"/>
    </source>
</evidence>
<dbReference type="InterPro" id="IPR050416">
    <property type="entry name" value="FAD-linked_Oxidoreductase"/>
</dbReference>
<dbReference type="InterPro" id="IPR012951">
    <property type="entry name" value="BBE"/>
</dbReference>
<comment type="similarity">
    <text evidence="2">Belongs to the oxygen-dependent FAD-linked oxidoreductase family.</text>
</comment>
<dbReference type="InterPro" id="IPR036318">
    <property type="entry name" value="FAD-bd_PCMH-like_sf"/>
</dbReference>
<dbReference type="GO" id="GO:0071949">
    <property type="term" value="F:FAD binding"/>
    <property type="evidence" value="ECO:0007669"/>
    <property type="project" value="InterPro"/>
</dbReference>
<proteinExistence type="inferred from homology"/>
<keyword evidence="3" id="KW-0285">Flavoprotein</keyword>
<dbReference type="OrthoDB" id="415825at2759"/>
<evidence type="ECO:0000256" key="1">
    <source>
        <dbReference type="ARBA" id="ARBA00001974"/>
    </source>
</evidence>
<evidence type="ECO:0000313" key="8">
    <source>
        <dbReference type="EMBL" id="OOG00603.1"/>
    </source>
</evidence>
<dbReference type="Pfam" id="PF08031">
    <property type="entry name" value="BBE"/>
    <property type="match status" value="1"/>
</dbReference>
<dbReference type="OMA" id="TYINFAH"/>
<sequence length="473" mass="51655">MKALVTFALLLFILQYRTWALSPEQVSKELGPQLSRSAVISGWDAAKYGRWSEYHALEPGVVVIPANEQDVAATVQYCISKDIPFLTQNGGHGWAKTLHIDTDGLIINLKKLDSVTFNNDKTEVTVGGGASVSREIDAASKNNALVQTGNCNCIGTLGAILGAGYGNLICLMGFGVDNILSLNAVMADGCLRVITPEDKDLFWAFRGAGPNFGIVTSAKMKSNPVSPSGQTAWIGQLIFTPDKLEKLVEAIDAITLKPEMSVFLVFLTSGEPDYTPMVSLIPFYYGTEKEGRAAFSNFLDIGPSNDTTTETQYPHWNDVTSLFCTKGGYKPPYTAGLTKMVPSTWKEAWEEYVSFVSLGGTGTSLVLLEAYSLEKARSFDQASSAYAWRNKVNYNAVAIPWYFDPVLDSDAIAWASRLRDIWRSTDGLVSPAAYINFANDEDPSVVYGENVGRLKAIKAKADPDNLFNQWFGL</sequence>
<comment type="cofactor">
    <cofactor evidence="1">
        <name>FAD</name>
        <dbReference type="ChEBI" id="CHEBI:57692"/>
    </cofactor>
</comment>
<dbReference type="PANTHER" id="PTHR42973:SF39">
    <property type="entry name" value="FAD-BINDING PCMH-TYPE DOMAIN-CONTAINING PROTEIN"/>
    <property type="match status" value="1"/>
</dbReference>
<accession>A0A1R3S1L1</accession>
<gene>
    <name evidence="8" type="ORF">ASPCADRAFT_38606</name>
</gene>
<dbReference type="Gene3D" id="3.30.465.10">
    <property type="match status" value="1"/>
</dbReference>
<dbReference type="EMBL" id="KV907493">
    <property type="protein sequence ID" value="OOG00603.1"/>
    <property type="molecule type" value="Genomic_DNA"/>
</dbReference>
<dbReference type="SUPFAM" id="SSF56176">
    <property type="entry name" value="FAD-binding/transporter-associated domain-like"/>
    <property type="match status" value="1"/>
</dbReference>
<feature type="domain" description="FAD-binding PCMH-type" evidence="7">
    <location>
        <begin position="54"/>
        <end position="225"/>
    </location>
</feature>
<keyword evidence="9" id="KW-1185">Reference proteome</keyword>
<evidence type="ECO:0000313" key="9">
    <source>
        <dbReference type="Proteomes" id="UP000188318"/>
    </source>
</evidence>
<feature type="chain" id="PRO_5012119399" description="FAD-binding PCMH-type domain-containing protein" evidence="6">
    <location>
        <begin position="21"/>
        <end position="473"/>
    </location>
</feature>
<dbReference type="PANTHER" id="PTHR42973">
    <property type="entry name" value="BINDING OXIDOREDUCTASE, PUTATIVE (AFU_ORTHOLOGUE AFUA_1G17690)-RELATED"/>
    <property type="match status" value="1"/>
</dbReference>
<dbReference type="AlphaFoldDB" id="A0A1R3S1L1"/>
<evidence type="ECO:0000256" key="4">
    <source>
        <dbReference type="ARBA" id="ARBA00022827"/>
    </source>
</evidence>
<keyword evidence="4" id="KW-0274">FAD</keyword>
<dbReference type="Gene3D" id="3.40.462.20">
    <property type="match status" value="1"/>
</dbReference>
<feature type="signal peptide" evidence="6">
    <location>
        <begin position="1"/>
        <end position="20"/>
    </location>
</feature>
<dbReference type="GO" id="GO:0016491">
    <property type="term" value="F:oxidoreductase activity"/>
    <property type="evidence" value="ECO:0007669"/>
    <property type="project" value="UniProtKB-KW"/>
</dbReference>
<dbReference type="InterPro" id="IPR006094">
    <property type="entry name" value="Oxid_FAD_bind_N"/>
</dbReference>
<name>A0A1R3S1L1_ASPC5</name>
<keyword evidence="5" id="KW-0560">Oxidoreductase</keyword>
<dbReference type="Pfam" id="PF01565">
    <property type="entry name" value="FAD_binding_4"/>
    <property type="match status" value="1"/>
</dbReference>
<evidence type="ECO:0000256" key="6">
    <source>
        <dbReference type="SAM" id="SignalP"/>
    </source>
</evidence>
<dbReference type="InterPro" id="IPR016166">
    <property type="entry name" value="FAD-bd_PCMH"/>
</dbReference>
<dbReference type="InterPro" id="IPR016169">
    <property type="entry name" value="FAD-bd_PCMH_sub2"/>
</dbReference>
<protein>
    <recommendedName>
        <fullName evidence="7">FAD-binding PCMH-type domain-containing protein</fullName>
    </recommendedName>
</protein>
<keyword evidence="6" id="KW-0732">Signal</keyword>
<organism evidence="8 9">
    <name type="scientific">Aspergillus carbonarius (strain ITEM 5010)</name>
    <dbReference type="NCBI Taxonomy" id="602072"/>
    <lineage>
        <taxon>Eukaryota</taxon>
        <taxon>Fungi</taxon>
        <taxon>Dikarya</taxon>
        <taxon>Ascomycota</taxon>
        <taxon>Pezizomycotina</taxon>
        <taxon>Eurotiomycetes</taxon>
        <taxon>Eurotiomycetidae</taxon>
        <taxon>Eurotiales</taxon>
        <taxon>Aspergillaceae</taxon>
        <taxon>Aspergillus</taxon>
        <taxon>Aspergillus subgen. Circumdati</taxon>
    </lineage>
</organism>
<evidence type="ECO:0000259" key="7">
    <source>
        <dbReference type="PROSITE" id="PS51387"/>
    </source>
</evidence>
<dbReference type="VEuPathDB" id="FungiDB:ASPCADRAFT_38606"/>
<dbReference type="Proteomes" id="UP000188318">
    <property type="component" value="Unassembled WGS sequence"/>
</dbReference>